<reference evidence="15 16" key="1">
    <citation type="submission" date="2016-04" db="EMBL/GenBank/DDBJ databases">
        <title>Complete Genome Sequence of Chryseobacterium sp. IHBB 10212.</title>
        <authorList>
            <person name="Pal M."/>
            <person name="Swarnkar M.K."/>
            <person name="Kaushal K."/>
            <person name="Chhibber S."/>
            <person name="Singh A.K."/>
            <person name="Gulati A."/>
        </authorList>
    </citation>
    <scope>NUCLEOTIDE SEQUENCE [LARGE SCALE GENOMIC DNA]</scope>
    <source>
        <strain evidence="15 16">IHBB 10212</strain>
    </source>
</reference>
<dbReference type="PROSITE" id="PS50968">
    <property type="entry name" value="BIOTINYL_LIPOYL"/>
    <property type="match status" value="1"/>
</dbReference>
<keyword evidence="6 11" id="KW-0816">Tricarboxylic acid cycle</keyword>
<dbReference type="InterPro" id="IPR001078">
    <property type="entry name" value="2-oxoacid_DH_actylTfrase"/>
</dbReference>
<dbReference type="KEGG" id="chh:A0O34_18475"/>
<dbReference type="InterPro" id="IPR011053">
    <property type="entry name" value="Single_hybrid_motif"/>
</dbReference>
<dbReference type="CDD" id="cd06849">
    <property type="entry name" value="lipoyl_domain"/>
    <property type="match status" value="1"/>
</dbReference>
<evidence type="ECO:0000256" key="7">
    <source>
        <dbReference type="ARBA" id="ARBA00022679"/>
    </source>
</evidence>
<keyword evidence="8 11" id="KW-0450">Lipoyl</keyword>
<dbReference type="SUPFAM" id="SSF51230">
    <property type="entry name" value="Single hybrid motif"/>
    <property type="match status" value="1"/>
</dbReference>
<dbReference type="Gene3D" id="4.10.320.10">
    <property type="entry name" value="E3-binding domain"/>
    <property type="match status" value="1"/>
</dbReference>
<keyword evidence="16" id="KW-1185">Reference proteome</keyword>
<feature type="domain" description="Lipoyl-binding" evidence="13">
    <location>
        <begin position="3"/>
        <end position="77"/>
    </location>
</feature>
<dbReference type="OrthoDB" id="9805770at2"/>
<evidence type="ECO:0000313" key="16">
    <source>
        <dbReference type="Proteomes" id="UP000077824"/>
    </source>
</evidence>
<dbReference type="InterPro" id="IPR023213">
    <property type="entry name" value="CAT-like_dom_sf"/>
</dbReference>
<feature type="compositionally biased region" description="Low complexity" evidence="12">
    <location>
        <begin position="108"/>
        <end position="117"/>
    </location>
</feature>
<evidence type="ECO:0000256" key="8">
    <source>
        <dbReference type="ARBA" id="ARBA00022823"/>
    </source>
</evidence>
<gene>
    <name evidence="15" type="ORF">A0O34_18475</name>
</gene>
<dbReference type="GO" id="GO:0004149">
    <property type="term" value="F:dihydrolipoyllysine-residue succinyltransferase activity"/>
    <property type="evidence" value="ECO:0007669"/>
    <property type="project" value="UniProtKB-UniRule"/>
</dbReference>
<comment type="similarity">
    <text evidence="3 11">Belongs to the 2-oxoacid dehydrogenase family.</text>
</comment>
<comment type="function">
    <text evidence="1 11">E2 component of the 2-oxoglutarate dehydrogenase (OGDH) complex which catalyzes the second step in the conversion of 2-oxoglutarate to succinyl-CoA and CO(2).</text>
</comment>
<dbReference type="InterPro" id="IPR000089">
    <property type="entry name" value="Biotin_lipoyl"/>
</dbReference>
<dbReference type="Gene3D" id="3.30.559.10">
    <property type="entry name" value="Chloramphenicol acetyltransferase-like domain"/>
    <property type="match status" value="1"/>
</dbReference>
<dbReference type="EC" id="2.3.1.61" evidence="4 11"/>
<feature type="region of interest" description="Disordered" evidence="12">
    <location>
        <begin position="84"/>
        <end position="125"/>
    </location>
</feature>
<dbReference type="GO" id="GO:0005829">
    <property type="term" value="C:cytosol"/>
    <property type="evidence" value="ECO:0007669"/>
    <property type="project" value="TreeGrafter"/>
</dbReference>
<evidence type="ECO:0000256" key="10">
    <source>
        <dbReference type="ARBA" id="ARBA00052761"/>
    </source>
</evidence>
<dbReference type="PROSITE" id="PS51826">
    <property type="entry name" value="PSBD"/>
    <property type="match status" value="1"/>
</dbReference>
<dbReference type="Gene3D" id="2.40.50.100">
    <property type="match status" value="1"/>
</dbReference>
<comment type="cofactor">
    <cofactor evidence="11">
        <name>(R)-lipoate</name>
        <dbReference type="ChEBI" id="CHEBI:83088"/>
    </cofactor>
    <text evidence="11">Binds 1 lipoyl cofactor covalently.</text>
</comment>
<dbReference type="SUPFAM" id="SSF47005">
    <property type="entry name" value="Peripheral subunit-binding domain of 2-oxo acid dehydrogenase complex"/>
    <property type="match status" value="1"/>
</dbReference>
<name>A0A172XZD0_9FLAO</name>
<evidence type="ECO:0000313" key="15">
    <source>
        <dbReference type="EMBL" id="ANF52378.1"/>
    </source>
</evidence>
<sequence>MSILEMKVPSPGESITEVEIATWLVKDGDYVEKDQPIAEVDSDKATLELPAEQSGIITLKAEEGDVVQVGQVVCLIDVDAAKPEGSAPAAPKQEEAPKAAEPAKTDAPKPAAPVAAPQTYATGAPSPAAKKILDEKGIDASQVNGQGRDGRITKTDAELAAVPAMGGSSLTATGSRASTTTKLSVLRRKIASRLVSVKNETAMLTTFNEVDMSEIFRLRKQYKEEFAQKHGVGLGFMSFFTKAVTRALKLYPDVNASIDGDFKINYDFCDISIAVSGPKGLMVPVLRNAENMSFKGVEANIKDLAVKVRDGKITVDEMTGGTFTITNGGTFGSMLSTPIINPPQSAILGMHNIIQRPVAVDGQVVIRPMMYVAMSYDHRIIDGKESVGFLVAVKEGIDNPVEILMGGDERRGLEL</sequence>
<evidence type="ECO:0000259" key="14">
    <source>
        <dbReference type="PROSITE" id="PS51826"/>
    </source>
</evidence>
<evidence type="ECO:0000259" key="13">
    <source>
        <dbReference type="PROSITE" id="PS50968"/>
    </source>
</evidence>
<dbReference type="Pfam" id="PF00364">
    <property type="entry name" value="Biotin_lipoyl"/>
    <property type="match status" value="1"/>
</dbReference>
<evidence type="ECO:0000256" key="3">
    <source>
        <dbReference type="ARBA" id="ARBA00007317"/>
    </source>
</evidence>
<dbReference type="Proteomes" id="UP000077824">
    <property type="component" value="Chromosome"/>
</dbReference>
<organism evidence="15 16">
    <name type="scientific">Chryseobacterium glaciei</name>
    <dbReference type="NCBI Taxonomy" id="1685010"/>
    <lineage>
        <taxon>Bacteria</taxon>
        <taxon>Pseudomonadati</taxon>
        <taxon>Bacteroidota</taxon>
        <taxon>Flavobacteriia</taxon>
        <taxon>Flavobacteriales</taxon>
        <taxon>Weeksellaceae</taxon>
        <taxon>Chryseobacterium group</taxon>
        <taxon>Chryseobacterium</taxon>
    </lineage>
</organism>
<feature type="domain" description="Peripheral subunit-binding (PSBD)" evidence="14">
    <location>
        <begin position="124"/>
        <end position="161"/>
    </location>
</feature>
<dbReference type="GO" id="GO:0033512">
    <property type="term" value="P:L-lysine catabolic process to acetyl-CoA via saccharopine"/>
    <property type="evidence" value="ECO:0007669"/>
    <property type="project" value="UniProtKB-UniRule"/>
</dbReference>
<evidence type="ECO:0000256" key="5">
    <source>
        <dbReference type="ARBA" id="ARBA00019511"/>
    </source>
</evidence>
<evidence type="ECO:0000256" key="12">
    <source>
        <dbReference type="SAM" id="MobiDB-lite"/>
    </source>
</evidence>
<dbReference type="GO" id="GO:0045252">
    <property type="term" value="C:oxoglutarate dehydrogenase complex"/>
    <property type="evidence" value="ECO:0007669"/>
    <property type="project" value="UniProtKB-UniRule"/>
</dbReference>
<dbReference type="InterPro" id="IPR004167">
    <property type="entry name" value="PSBD"/>
</dbReference>
<keyword evidence="7 11" id="KW-0808">Transferase</keyword>
<dbReference type="PANTHER" id="PTHR43416:SF5">
    <property type="entry name" value="DIHYDROLIPOYLLYSINE-RESIDUE SUCCINYLTRANSFERASE COMPONENT OF 2-OXOGLUTARATE DEHYDROGENASE COMPLEX, MITOCHONDRIAL"/>
    <property type="match status" value="1"/>
</dbReference>
<dbReference type="RefSeq" id="WP_066758037.1">
    <property type="nucleotide sequence ID" value="NZ_CP015199.1"/>
</dbReference>
<dbReference type="SUPFAM" id="SSF52777">
    <property type="entry name" value="CoA-dependent acyltransferases"/>
    <property type="match status" value="1"/>
</dbReference>
<protein>
    <recommendedName>
        <fullName evidence="5 11">Dihydrolipoyllysine-residue succinyltransferase component of 2-oxoglutarate dehydrogenase complex</fullName>
        <ecNumber evidence="4 11">2.3.1.61</ecNumber>
    </recommendedName>
    <alternativeName>
        <fullName evidence="11">2-oxoglutarate dehydrogenase complex component E2</fullName>
    </alternativeName>
</protein>
<evidence type="ECO:0000256" key="2">
    <source>
        <dbReference type="ARBA" id="ARBA00005145"/>
    </source>
</evidence>
<evidence type="ECO:0000256" key="11">
    <source>
        <dbReference type="RuleBase" id="RU361138"/>
    </source>
</evidence>
<dbReference type="EMBL" id="CP015199">
    <property type="protein sequence ID" value="ANF52378.1"/>
    <property type="molecule type" value="Genomic_DNA"/>
</dbReference>
<evidence type="ECO:0000256" key="4">
    <source>
        <dbReference type="ARBA" id="ARBA00012945"/>
    </source>
</evidence>
<accession>A0A172XZD0</accession>
<dbReference type="NCBIfam" id="NF004309">
    <property type="entry name" value="PRK05704.1"/>
    <property type="match status" value="1"/>
</dbReference>
<dbReference type="NCBIfam" id="TIGR01347">
    <property type="entry name" value="sucB"/>
    <property type="match status" value="1"/>
</dbReference>
<feature type="compositionally biased region" description="Basic and acidic residues" evidence="12">
    <location>
        <begin position="92"/>
        <end position="107"/>
    </location>
</feature>
<evidence type="ECO:0000256" key="9">
    <source>
        <dbReference type="ARBA" id="ARBA00023315"/>
    </source>
</evidence>
<dbReference type="UniPathway" id="UPA00868">
    <property type="reaction ID" value="UER00840"/>
</dbReference>
<comment type="catalytic activity">
    <reaction evidence="10 11">
        <text>N(6)-[(R)-dihydrolipoyl]-L-lysyl-[protein] + succinyl-CoA = N(6)-[(R)-S(8)-succinyldihydrolipoyl]-L-lysyl-[protein] + CoA</text>
        <dbReference type="Rhea" id="RHEA:15213"/>
        <dbReference type="Rhea" id="RHEA-COMP:10475"/>
        <dbReference type="Rhea" id="RHEA-COMP:20092"/>
        <dbReference type="ChEBI" id="CHEBI:57287"/>
        <dbReference type="ChEBI" id="CHEBI:57292"/>
        <dbReference type="ChEBI" id="CHEBI:83100"/>
        <dbReference type="ChEBI" id="CHEBI:83120"/>
        <dbReference type="EC" id="2.3.1.61"/>
    </reaction>
</comment>
<dbReference type="Pfam" id="PF02817">
    <property type="entry name" value="E3_binding"/>
    <property type="match status" value="1"/>
</dbReference>
<dbReference type="InterPro" id="IPR036625">
    <property type="entry name" value="E3-bd_dom_sf"/>
</dbReference>
<dbReference type="Pfam" id="PF00198">
    <property type="entry name" value="2-oxoacid_dh"/>
    <property type="match status" value="1"/>
</dbReference>
<proteinExistence type="inferred from homology"/>
<comment type="pathway">
    <text evidence="2 11">Amino-acid degradation; L-lysine degradation via saccharopine pathway; glutaryl-CoA from L-lysine: step 6/6.</text>
</comment>
<dbReference type="PANTHER" id="PTHR43416">
    <property type="entry name" value="DIHYDROLIPOYLLYSINE-RESIDUE SUCCINYLTRANSFERASE COMPONENT OF 2-OXOGLUTARATE DEHYDROGENASE COMPLEX, MITOCHONDRIAL-RELATED"/>
    <property type="match status" value="1"/>
</dbReference>
<dbReference type="GO" id="GO:0006099">
    <property type="term" value="P:tricarboxylic acid cycle"/>
    <property type="evidence" value="ECO:0007669"/>
    <property type="project" value="UniProtKB-UniRule"/>
</dbReference>
<evidence type="ECO:0000256" key="1">
    <source>
        <dbReference type="ARBA" id="ARBA00004052"/>
    </source>
</evidence>
<evidence type="ECO:0000256" key="6">
    <source>
        <dbReference type="ARBA" id="ARBA00022532"/>
    </source>
</evidence>
<dbReference type="AlphaFoldDB" id="A0A172XZD0"/>
<keyword evidence="9 11" id="KW-0012">Acyltransferase</keyword>
<dbReference type="InterPro" id="IPR006255">
    <property type="entry name" value="SucB"/>
</dbReference>
<dbReference type="STRING" id="1685010.A0O34_18475"/>
<dbReference type="InterPro" id="IPR050537">
    <property type="entry name" value="2-oxoacid_dehydrogenase"/>
</dbReference>